<feature type="compositionally biased region" description="Basic and acidic residues" evidence="1">
    <location>
        <begin position="55"/>
        <end position="67"/>
    </location>
</feature>
<dbReference type="EMBL" id="MW491760">
    <property type="protein sequence ID" value="UAU42904.1"/>
    <property type="molecule type" value="Viral_cRNA"/>
</dbReference>
<protein>
    <submittedName>
        <fullName evidence="2">Phosphoprotein</fullName>
    </submittedName>
</protein>
<accession>A0AAE8XBN6</accession>
<sequence>MNNHRAQEVEKIYENLKNEPSFCGDDCEDTGGMHGLGVPGSSSGGPLLQPVQVGEIHDSGNDQESKKSVPWNSDEDSDNDFVNPSRDSGSSSEDEDCDGEATGTSAIPKRGGYGEGFIDGMREAVSKINYLIMTQGVGMFHFDGADIFIKKEEEREEKCPKQADGNSCSDTCQEDQERNTDQRRMRPDSISIEMDSDTEDPDRVSSKEFLEILDGGLCIEADGRSKFLSLDSVDGGKFEELKNSKMTVLEWITKLCT</sequence>
<gene>
    <name evidence="2" type="primary">P</name>
</gene>
<proteinExistence type="predicted"/>
<dbReference type="RefSeq" id="YP_010801039.1">
    <property type="nucleotide sequence ID" value="NC_076938.1"/>
</dbReference>
<evidence type="ECO:0000313" key="3">
    <source>
        <dbReference type="Proteomes" id="UP000830554"/>
    </source>
</evidence>
<evidence type="ECO:0000313" key="2">
    <source>
        <dbReference type="EMBL" id="UAU42904.1"/>
    </source>
</evidence>
<evidence type="ECO:0000256" key="1">
    <source>
        <dbReference type="SAM" id="MobiDB-lite"/>
    </source>
</evidence>
<dbReference type="GeneID" id="80539718"/>
<organism evidence="2 3">
    <name type="scientific">Matariya virus</name>
    <dbReference type="NCBI Taxonomy" id="1272948"/>
    <lineage>
        <taxon>Viruses</taxon>
        <taxon>Riboviria</taxon>
        <taxon>Orthornavirae</taxon>
        <taxon>Negarnaviricota</taxon>
        <taxon>Haploviricotina</taxon>
        <taxon>Monjiviricetes</taxon>
        <taxon>Mononegavirales</taxon>
        <taxon>Rhabdoviridae</taxon>
        <taxon>Alpharhabdovirinae</taxon>
        <taxon>Sunrhavirus</taxon>
        <taxon>Sunrhavirus matariya</taxon>
    </lineage>
</organism>
<reference evidence="3" key="1">
    <citation type="journal article" date="2021" name="Viruses">
        <title>Genome Characterization of Bird-Related Rhabdoviruses Circulating in Africa.</title>
        <authorList>
            <person name="Luo D.-S."/>
            <person name="Zhou Z.-J."/>
            <person name="Ge X.-Y."/>
            <person name="Bourhy H."/>
            <person name="Shi Z.-L."/>
            <person name="Grandadam M."/>
            <person name="Dacheux L."/>
        </authorList>
    </citation>
    <scope>NUCLEOTIDE SEQUENCE [LARGE SCALE GENOMIC DNA]</scope>
</reference>
<feature type="region of interest" description="Disordered" evidence="1">
    <location>
        <begin position="17"/>
        <end position="112"/>
    </location>
</feature>
<dbReference type="KEGG" id="vg:80539718"/>
<feature type="compositionally biased region" description="Basic and acidic residues" evidence="1">
    <location>
        <begin position="175"/>
        <end position="187"/>
    </location>
</feature>
<name>A0AAE8XBN6_9RHAB</name>
<dbReference type="Proteomes" id="UP000830554">
    <property type="component" value="Segment"/>
</dbReference>
<keyword evidence="3" id="KW-1185">Reference proteome</keyword>
<feature type="region of interest" description="Disordered" evidence="1">
    <location>
        <begin position="156"/>
        <end position="204"/>
    </location>
</feature>
<feature type="compositionally biased region" description="Low complexity" evidence="1">
    <location>
        <begin position="39"/>
        <end position="51"/>
    </location>
</feature>